<dbReference type="Proteomes" id="UP001274830">
    <property type="component" value="Unassembled WGS sequence"/>
</dbReference>
<dbReference type="InterPro" id="IPR051644">
    <property type="entry name" value="TRAMP_AT-DNA-binding"/>
</dbReference>
<evidence type="ECO:0000256" key="7">
    <source>
        <dbReference type="SAM" id="MobiDB-lite"/>
    </source>
</evidence>
<dbReference type="GO" id="GO:0003723">
    <property type="term" value="F:RNA binding"/>
    <property type="evidence" value="ECO:0007669"/>
    <property type="project" value="TreeGrafter"/>
</dbReference>
<feature type="compositionally biased region" description="Basic and acidic residues" evidence="7">
    <location>
        <begin position="18"/>
        <end position="30"/>
    </location>
</feature>
<feature type="domain" description="CCHC-type" evidence="8">
    <location>
        <begin position="279"/>
        <end position="295"/>
    </location>
</feature>
<feature type="domain" description="CCHC-type" evidence="8">
    <location>
        <begin position="306"/>
        <end position="322"/>
    </location>
</feature>
<dbReference type="GO" id="GO:0071035">
    <property type="term" value="P:nuclear polyadenylation-dependent rRNA catabolic process"/>
    <property type="evidence" value="ECO:0007669"/>
    <property type="project" value="TreeGrafter"/>
</dbReference>
<keyword evidence="5" id="KW-0862">Zinc</keyword>
<evidence type="ECO:0000256" key="5">
    <source>
        <dbReference type="ARBA" id="ARBA00022833"/>
    </source>
</evidence>
<organism evidence="9 10">
    <name type="scientific">Recurvomyces mirabilis</name>
    <dbReference type="NCBI Taxonomy" id="574656"/>
    <lineage>
        <taxon>Eukaryota</taxon>
        <taxon>Fungi</taxon>
        <taxon>Dikarya</taxon>
        <taxon>Ascomycota</taxon>
        <taxon>Pezizomycotina</taxon>
        <taxon>Dothideomycetes</taxon>
        <taxon>Dothideomycetidae</taxon>
        <taxon>Mycosphaerellales</taxon>
        <taxon>Teratosphaeriaceae</taxon>
        <taxon>Recurvomyces</taxon>
    </lineage>
</organism>
<evidence type="ECO:0000256" key="1">
    <source>
        <dbReference type="ARBA" id="ARBA00004123"/>
    </source>
</evidence>
<dbReference type="GO" id="GO:0071031">
    <property type="term" value="P:nuclear mRNA surveillance of mRNA 3'-end processing"/>
    <property type="evidence" value="ECO:0007669"/>
    <property type="project" value="TreeGrafter"/>
</dbReference>
<dbReference type="GO" id="GO:0031499">
    <property type="term" value="C:TRAMP complex"/>
    <property type="evidence" value="ECO:0007669"/>
    <property type="project" value="TreeGrafter"/>
</dbReference>
<keyword evidence="6" id="KW-0539">Nucleus</keyword>
<evidence type="ECO:0000313" key="9">
    <source>
        <dbReference type="EMBL" id="KAK3678857.1"/>
    </source>
</evidence>
<sequence>MAGRDTIASGSSRQDIMNGRRNDRSPEESRAAIVGRKRGAPQDNLAGGDKRARLENDIITISDDEEDHRRGSIESGEVATSDSGMSEASAEITLETIDSERLRPHIRDYIEREDVSVLEAVRRFAVKNSAMPFAKEARVLARKWEHIEESLGPKRSKGTQNKTVAEQHEAIDISDDEGGVSVGGHAAHDDGGDYGALARQAATGNARADREMPGAVYLSDLSPNDQDLQKRYFGIIHPYEAVRCLGCGGQKHVQATCPANTCKHCVGDHFAHTCPTNRKCRRCRQRGHGSESCSNRPVYGGGSADKCDYCSETGHVEEECTTLWRTYHPDNDPEPVMQIFKADMRKACYNCASSQHWGDDCPTLPSFARALGKSGLWSGEHASRFIKDILQDEVLQDGRPDAWISVNQHSNAYQLAQFDD</sequence>
<comment type="caution">
    <text evidence="9">The sequence shown here is derived from an EMBL/GenBank/DDBJ whole genome shotgun (WGS) entry which is preliminary data.</text>
</comment>
<dbReference type="GO" id="GO:0008270">
    <property type="term" value="F:zinc ion binding"/>
    <property type="evidence" value="ECO:0007669"/>
    <property type="project" value="UniProtKB-KW"/>
</dbReference>
<keyword evidence="2" id="KW-0479">Metal-binding</keyword>
<feature type="domain" description="CCHC-type" evidence="8">
    <location>
        <begin position="243"/>
        <end position="259"/>
    </location>
</feature>
<dbReference type="PANTHER" id="PTHR46543">
    <property type="entry name" value="ZINC FINGER CCHC DOMAIN-CONTAINING PROTEIN 7"/>
    <property type="match status" value="1"/>
</dbReference>
<dbReference type="InterPro" id="IPR001878">
    <property type="entry name" value="Znf_CCHC"/>
</dbReference>
<dbReference type="GO" id="GO:0071039">
    <property type="term" value="P:nuclear polyadenylation-dependent CUT catabolic process"/>
    <property type="evidence" value="ECO:0007669"/>
    <property type="project" value="TreeGrafter"/>
</dbReference>
<name>A0AAE1C5J7_9PEZI</name>
<dbReference type="PANTHER" id="PTHR46543:SF1">
    <property type="entry name" value="ZINC FINGER CCHC DOMAIN-CONTAINING PROTEIN 7"/>
    <property type="match status" value="1"/>
</dbReference>
<dbReference type="Gene3D" id="4.10.60.10">
    <property type="entry name" value="Zinc finger, CCHC-type"/>
    <property type="match status" value="1"/>
</dbReference>
<evidence type="ECO:0000256" key="3">
    <source>
        <dbReference type="ARBA" id="ARBA00022737"/>
    </source>
</evidence>
<evidence type="ECO:0000313" key="10">
    <source>
        <dbReference type="Proteomes" id="UP001274830"/>
    </source>
</evidence>
<comment type="subcellular location">
    <subcellularLocation>
        <location evidence="1">Nucleus</location>
    </subcellularLocation>
</comment>
<dbReference type="SMART" id="SM00343">
    <property type="entry name" value="ZnF_C2HC"/>
    <property type="match status" value="4"/>
</dbReference>
<proteinExistence type="predicted"/>
<dbReference type="AlphaFoldDB" id="A0AAE1C5J7"/>
<dbReference type="GO" id="GO:0071036">
    <property type="term" value="P:nuclear polyadenylation-dependent snoRNA catabolic process"/>
    <property type="evidence" value="ECO:0007669"/>
    <property type="project" value="TreeGrafter"/>
</dbReference>
<keyword evidence="3" id="KW-0677">Repeat</keyword>
<evidence type="ECO:0000256" key="4">
    <source>
        <dbReference type="ARBA" id="ARBA00022771"/>
    </source>
</evidence>
<dbReference type="EMBL" id="JAUTXT010000003">
    <property type="protein sequence ID" value="KAK3678857.1"/>
    <property type="molecule type" value="Genomic_DNA"/>
</dbReference>
<evidence type="ECO:0000256" key="2">
    <source>
        <dbReference type="ARBA" id="ARBA00022723"/>
    </source>
</evidence>
<keyword evidence="4" id="KW-0863">Zinc-finger</keyword>
<keyword evidence="10" id="KW-1185">Reference proteome</keyword>
<protein>
    <recommendedName>
        <fullName evidence="8">CCHC-type domain-containing protein</fullName>
    </recommendedName>
</protein>
<dbReference type="GO" id="GO:0071038">
    <property type="term" value="P:TRAMP-dependent tRNA surveillance pathway"/>
    <property type="evidence" value="ECO:0007669"/>
    <property type="project" value="TreeGrafter"/>
</dbReference>
<gene>
    <name evidence="9" type="ORF">LTR78_001310</name>
</gene>
<feature type="region of interest" description="Disordered" evidence="7">
    <location>
        <begin position="1"/>
        <end position="88"/>
    </location>
</feature>
<feature type="domain" description="CCHC-type" evidence="8">
    <location>
        <begin position="347"/>
        <end position="363"/>
    </location>
</feature>
<evidence type="ECO:0000256" key="6">
    <source>
        <dbReference type="ARBA" id="ARBA00023242"/>
    </source>
</evidence>
<evidence type="ECO:0000259" key="8">
    <source>
        <dbReference type="SMART" id="SM00343"/>
    </source>
</evidence>
<reference evidence="9" key="1">
    <citation type="submission" date="2023-07" db="EMBL/GenBank/DDBJ databases">
        <title>Black Yeasts Isolated from many extreme environments.</title>
        <authorList>
            <person name="Coleine C."/>
            <person name="Stajich J.E."/>
            <person name="Selbmann L."/>
        </authorList>
    </citation>
    <scope>NUCLEOTIDE SEQUENCE</scope>
    <source>
        <strain evidence="9">CCFEE 5485</strain>
    </source>
</reference>
<accession>A0AAE1C5J7</accession>
<dbReference type="GO" id="GO:0071037">
    <property type="term" value="P:nuclear polyadenylation-dependent snRNA catabolic process"/>
    <property type="evidence" value="ECO:0007669"/>
    <property type="project" value="TreeGrafter"/>
</dbReference>